<accession>B9TM08</accession>
<dbReference type="Proteomes" id="UP000008311">
    <property type="component" value="Unassembled WGS sequence"/>
</dbReference>
<gene>
    <name evidence="2" type="ORF">RCOM_1911080</name>
</gene>
<keyword evidence="3" id="KW-1185">Reference proteome</keyword>
<dbReference type="InParanoid" id="B9TM08"/>
<feature type="region of interest" description="Disordered" evidence="1">
    <location>
        <begin position="62"/>
        <end position="89"/>
    </location>
</feature>
<reference evidence="3" key="1">
    <citation type="journal article" date="2010" name="Nat. Biotechnol.">
        <title>Draft genome sequence of the oilseed species Ricinus communis.</title>
        <authorList>
            <person name="Chan A.P."/>
            <person name="Crabtree J."/>
            <person name="Zhao Q."/>
            <person name="Lorenzi H."/>
            <person name="Orvis J."/>
            <person name="Puiu D."/>
            <person name="Melake-Berhan A."/>
            <person name="Jones K.M."/>
            <person name="Redman J."/>
            <person name="Chen G."/>
            <person name="Cahoon E.B."/>
            <person name="Gedil M."/>
            <person name="Stanke M."/>
            <person name="Haas B.J."/>
            <person name="Wortman J.R."/>
            <person name="Fraser-Liggett C.M."/>
            <person name="Ravel J."/>
            <person name="Rabinowicz P.D."/>
        </authorList>
    </citation>
    <scope>NUCLEOTIDE SEQUENCE [LARGE SCALE GENOMIC DNA]</scope>
    <source>
        <strain evidence="3">cv. Hale</strain>
    </source>
</reference>
<evidence type="ECO:0000313" key="3">
    <source>
        <dbReference type="Proteomes" id="UP000008311"/>
    </source>
</evidence>
<protein>
    <submittedName>
        <fullName evidence="2">Uncharacterized protein</fullName>
    </submittedName>
</protein>
<dbReference type="EMBL" id="EQ987829">
    <property type="protein sequence ID" value="EEF23106.1"/>
    <property type="molecule type" value="Genomic_DNA"/>
</dbReference>
<sequence>MPDSGAPCAPPRPLPTPAQASHAASQSIRLCIGAFPKPPDYAPMPAMVARSPLPLMLRQSPFQRRPARADRGAGISPEPCQLCQPQGDR</sequence>
<organism evidence="2 3">
    <name type="scientific">Ricinus communis</name>
    <name type="common">Castor bean</name>
    <dbReference type="NCBI Taxonomy" id="3988"/>
    <lineage>
        <taxon>Eukaryota</taxon>
        <taxon>Viridiplantae</taxon>
        <taxon>Streptophyta</taxon>
        <taxon>Embryophyta</taxon>
        <taxon>Tracheophyta</taxon>
        <taxon>Spermatophyta</taxon>
        <taxon>Magnoliopsida</taxon>
        <taxon>eudicotyledons</taxon>
        <taxon>Gunneridae</taxon>
        <taxon>Pentapetalae</taxon>
        <taxon>rosids</taxon>
        <taxon>fabids</taxon>
        <taxon>Malpighiales</taxon>
        <taxon>Euphorbiaceae</taxon>
        <taxon>Acalyphoideae</taxon>
        <taxon>Acalypheae</taxon>
        <taxon>Ricinus</taxon>
    </lineage>
</organism>
<evidence type="ECO:0000256" key="1">
    <source>
        <dbReference type="SAM" id="MobiDB-lite"/>
    </source>
</evidence>
<proteinExistence type="predicted"/>
<dbReference type="AlphaFoldDB" id="B9TM08"/>
<name>B9TM08_RICCO</name>
<evidence type="ECO:0000313" key="2">
    <source>
        <dbReference type="EMBL" id="EEF23106.1"/>
    </source>
</evidence>
<feature type="region of interest" description="Disordered" evidence="1">
    <location>
        <begin position="1"/>
        <end position="25"/>
    </location>
</feature>